<protein>
    <submittedName>
        <fullName evidence="2">Uncharacterized protein</fullName>
    </submittedName>
</protein>
<dbReference type="AlphaFoldDB" id="A0A4Y2HYB6"/>
<reference evidence="2 3" key="1">
    <citation type="journal article" date="2019" name="Sci. Rep.">
        <title>Orb-weaving spider Araneus ventricosus genome elucidates the spidroin gene catalogue.</title>
        <authorList>
            <person name="Kono N."/>
            <person name="Nakamura H."/>
            <person name="Ohtoshi R."/>
            <person name="Moran D.A.P."/>
            <person name="Shinohara A."/>
            <person name="Yoshida Y."/>
            <person name="Fujiwara M."/>
            <person name="Mori M."/>
            <person name="Tomita M."/>
            <person name="Arakawa K."/>
        </authorList>
    </citation>
    <scope>NUCLEOTIDE SEQUENCE [LARGE SCALE GENOMIC DNA]</scope>
</reference>
<comment type="caution">
    <text evidence="2">The sequence shown here is derived from an EMBL/GenBank/DDBJ whole genome shotgun (WGS) entry which is preliminary data.</text>
</comment>
<evidence type="ECO:0000313" key="2">
    <source>
        <dbReference type="EMBL" id="GBM70370.1"/>
    </source>
</evidence>
<dbReference type="EMBL" id="BGPR01002248">
    <property type="protein sequence ID" value="GBM70370.1"/>
    <property type="molecule type" value="Genomic_DNA"/>
</dbReference>
<gene>
    <name evidence="2" type="ORF">AVEN_110445_1</name>
</gene>
<accession>A0A4Y2HYB6</accession>
<sequence>MDLFPMEKGVKGIVSGWEATFFGEGGYPLPQMMGWGLGWIRPIWGEGGTRVRVLEGRKDRLSDVTGIRGRGEHRLDKSPPLRVPSEKRASAAAASKKWEREISNKGGSVWVTDTAKQLSFETKGF</sequence>
<name>A0A4Y2HYB6_ARAVE</name>
<keyword evidence="3" id="KW-1185">Reference proteome</keyword>
<evidence type="ECO:0000313" key="3">
    <source>
        <dbReference type="Proteomes" id="UP000499080"/>
    </source>
</evidence>
<feature type="compositionally biased region" description="Basic and acidic residues" evidence="1">
    <location>
        <begin position="69"/>
        <end position="89"/>
    </location>
</feature>
<feature type="region of interest" description="Disordered" evidence="1">
    <location>
        <begin position="66"/>
        <end position="99"/>
    </location>
</feature>
<organism evidence="2 3">
    <name type="scientific">Araneus ventricosus</name>
    <name type="common">Orbweaver spider</name>
    <name type="synonym">Epeira ventricosa</name>
    <dbReference type="NCBI Taxonomy" id="182803"/>
    <lineage>
        <taxon>Eukaryota</taxon>
        <taxon>Metazoa</taxon>
        <taxon>Ecdysozoa</taxon>
        <taxon>Arthropoda</taxon>
        <taxon>Chelicerata</taxon>
        <taxon>Arachnida</taxon>
        <taxon>Araneae</taxon>
        <taxon>Araneomorphae</taxon>
        <taxon>Entelegynae</taxon>
        <taxon>Araneoidea</taxon>
        <taxon>Araneidae</taxon>
        <taxon>Araneus</taxon>
    </lineage>
</organism>
<dbReference type="Proteomes" id="UP000499080">
    <property type="component" value="Unassembled WGS sequence"/>
</dbReference>
<proteinExistence type="predicted"/>
<evidence type="ECO:0000256" key="1">
    <source>
        <dbReference type="SAM" id="MobiDB-lite"/>
    </source>
</evidence>